<dbReference type="InterPro" id="IPR033756">
    <property type="entry name" value="YlxH/NBP35"/>
</dbReference>
<gene>
    <name evidence="8" type="ORF">SAMN04244550_00315</name>
</gene>
<keyword evidence="5 6" id="KW-0411">Iron-sulfur</keyword>
<dbReference type="Pfam" id="PF01883">
    <property type="entry name" value="FeS_assembly_P"/>
    <property type="match status" value="1"/>
</dbReference>
<dbReference type="SUPFAM" id="SSF52540">
    <property type="entry name" value="P-loop containing nucleoside triphosphate hydrolases"/>
    <property type="match status" value="1"/>
</dbReference>
<dbReference type="InterPro" id="IPR019591">
    <property type="entry name" value="Mrp/NBP35_ATP-bd"/>
</dbReference>
<dbReference type="Proteomes" id="UP000183812">
    <property type="component" value="Unassembled WGS sequence"/>
</dbReference>
<dbReference type="CDD" id="cd02037">
    <property type="entry name" value="Mrp_NBP35"/>
    <property type="match status" value="1"/>
</dbReference>
<dbReference type="PANTHER" id="PTHR42961:SF2">
    <property type="entry name" value="IRON-SULFUR PROTEIN NUBPL"/>
    <property type="match status" value="1"/>
</dbReference>
<comment type="function">
    <text evidence="6">Binds and transfers iron-sulfur (Fe-S) clusters to target apoproteins. Can hydrolyze ATP.</text>
</comment>
<dbReference type="Gene3D" id="3.40.50.300">
    <property type="entry name" value="P-loop containing nucleotide triphosphate hydrolases"/>
    <property type="match status" value="1"/>
</dbReference>
<dbReference type="HAMAP" id="MF_02040">
    <property type="entry name" value="Mrp_NBP35"/>
    <property type="match status" value="1"/>
</dbReference>
<evidence type="ECO:0000256" key="5">
    <source>
        <dbReference type="ARBA" id="ARBA00023014"/>
    </source>
</evidence>
<dbReference type="GO" id="GO:0016887">
    <property type="term" value="F:ATP hydrolysis activity"/>
    <property type="evidence" value="ECO:0007669"/>
    <property type="project" value="UniProtKB-UniRule"/>
</dbReference>
<keyword evidence="3 6" id="KW-0067">ATP-binding</keyword>
<sequence length="354" mass="36114">MTLTKESVLEALRKTALPGGGDAVGRNLVHALAVESGVVRFVLEGAPEAELLALRPILETAVRALPGVKSLSVVIPAGPSKTPGGGVKIGGHAKPQDGPLPVPGVAHVIAVGSGKGGVGKSTVASNLAVALARAGKRVGLLDADLYGPSQPRMMGTTEKPASPDGQTILPVRAHGVVLMSLGLMLREDEAVIWRGPMLMGALQQMLGQVKWDHFGPLDVLVIDLPPGTGDIQLSLCQKTVLDGAVIVSTPQDIALLDAKKALDMFSKLKLPVLGLIENMSTYVCPNCGHEAHLFGHGGVEAEAARLGLPFLGSLPLALEVREAGDAGRPVALGTGAAAEAYAAIAAKLIAAGVA</sequence>
<dbReference type="GO" id="GO:0140663">
    <property type="term" value="F:ATP-dependent FeS chaperone activity"/>
    <property type="evidence" value="ECO:0007669"/>
    <property type="project" value="InterPro"/>
</dbReference>
<dbReference type="EMBL" id="FNAY01000001">
    <property type="protein sequence ID" value="SDE40383.1"/>
    <property type="molecule type" value="Genomic_DNA"/>
</dbReference>
<dbReference type="RefSeq" id="WP_074552541.1">
    <property type="nucleotide sequence ID" value="NZ_CP119563.1"/>
</dbReference>
<evidence type="ECO:0000256" key="4">
    <source>
        <dbReference type="ARBA" id="ARBA00023004"/>
    </source>
</evidence>
<dbReference type="SUPFAM" id="SSF117916">
    <property type="entry name" value="Fe-S cluster assembly (FSCA) domain-like"/>
    <property type="match status" value="1"/>
</dbReference>
<dbReference type="GO" id="GO:0051539">
    <property type="term" value="F:4 iron, 4 sulfur cluster binding"/>
    <property type="evidence" value="ECO:0007669"/>
    <property type="project" value="TreeGrafter"/>
</dbReference>
<dbReference type="GO" id="GO:0016226">
    <property type="term" value="P:iron-sulfur cluster assembly"/>
    <property type="evidence" value="ECO:0007669"/>
    <property type="project" value="InterPro"/>
</dbReference>
<evidence type="ECO:0000256" key="2">
    <source>
        <dbReference type="ARBA" id="ARBA00022741"/>
    </source>
</evidence>
<feature type="binding site" evidence="6">
    <location>
        <begin position="114"/>
        <end position="121"/>
    </location>
    <ligand>
        <name>ATP</name>
        <dbReference type="ChEBI" id="CHEBI:30616"/>
    </ligand>
</feature>
<dbReference type="AlphaFoldDB" id="A0A1G7CMA8"/>
<dbReference type="GO" id="GO:0005524">
    <property type="term" value="F:ATP binding"/>
    <property type="evidence" value="ECO:0007669"/>
    <property type="project" value="UniProtKB-UniRule"/>
</dbReference>
<protein>
    <recommendedName>
        <fullName evidence="6">Iron-sulfur cluster carrier protein</fullName>
    </recommendedName>
</protein>
<dbReference type="InterPro" id="IPR044304">
    <property type="entry name" value="NUBPL-like"/>
</dbReference>
<reference evidence="8 9" key="1">
    <citation type="submission" date="2016-10" db="EMBL/GenBank/DDBJ databases">
        <authorList>
            <person name="de Groot N.N."/>
        </authorList>
    </citation>
    <scope>NUCLEOTIDE SEQUENCE [LARGE SCALE GENOMIC DNA]</scope>
    <source>
        <strain evidence="9">DSM 938 / 37b4</strain>
    </source>
</reference>
<organism evidence="8 9">
    <name type="scientific">Rhodobacter capsulatus</name>
    <name type="common">Rhodopseudomonas capsulata</name>
    <dbReference type="NCBI Taxonomy" id="1061"/>
    <lineage>
        <taxon>Bacteria</taxon>
        <taxon>Pseudomonadati</taxon>
        <taxon>Pseudomonadota</taxon>
        <taxon>Alphaproteobacteria</taxon>
        <taxon>Rhodobacterales</taxon>
        <taxon>Rhodobacter group</taxon>
        <taxon>Rhodobacter</taxon>
    </lineage>
</organism>
<dbReference type="GO" id="GO:0046872">
    <property type="term" value="F:metal ion binding"/>
    <property type="evidence" value="ECO:0007669"/>
    <property type="project" value="UniProtKB-KW"/>
</dbReference>
<comment type="subunit">
    <text evidence="6">Homodimer.</text>
</comment>
<dbReference type="FunFam" id="3.40.50.300:FF:001119">
    <property type="entry name" value="Iron-sulfur cluster carrier protein"/>
    <property type="match status" value="1"/>
</dbReference>
<name>A0A1G7CMA8_RHOCA</name>
<keyword evidence="1 6" id="KW-0479">Metal-binding</keyword>
<dbReference type="PANTHER" id="PTHR42961">
    <property type="entry name" value="IRON-SULFUR PROTEIN NUBPL"/>
    <property type="match status" value="1"/>
</dbReference>
<accession>A0A1G7CMA8</accession>
<dbReference type="OrthoDB" id="9809679at2"/>
<feature type="domain" description="MIP18 family-like" evidence="7">
    <location>
        <begin position="5"/>
        <end position="72"/>
    </location>
</feature>
<dbReference type="Pfam" id="PF10609">
    <property type="entry name" value="ParA"/>
    <property type="match status" value="1"/>
</dbReference>
<dbReference type="InterPro" id="IPR034904">
    <property type="entry name" value="FSCA_dom_sf"/>
</dbReference>
<proteinExistence type="inferred from homology"/>
<evidence type="ECO:0000256" key="3">
    <source>
        <dbReference type="ARBA" id="ARBA00022840"/>
    </source>
</evidence>
<keyword evidence="6" id="KW-0378">Hydrolase</keyword>
<keyword evidence="2 6" id="KW-0547">Nucleotide-binding</keyword>
<comment type="similarity">
    <text evidence="6">Belongs to the Mrp/NBP35 ATP-binding proteins family.</text>
</comment>
<evidence type="ECO:0000313" key="8">
    <source>
        <dbReference type="EMBL" id="SDE40383.1"/>
    </source>
</evidence>
<evidence type="ECO:0000313" key="9">
    <source>
        <dbReference type="Proteomes" id="UP000183812"/>
    </source>
</evidence>
<evidence type="ECO:0000256" key="1">
    <source>
        <dbReference type="ARBA" id="ARBA00022723"/>
    </source>
</evidence>
<evidence type="ECO:0000256" key="6">
    <source>
        <dbReference type="HAMAP-Rule" id="MF_02040"/>
    </source>
</evidence>
<evidence type="ECO:0000259" key="7">
    <source>
        <dbReference type="Pfam" id="PF01883"/>
    </source>
</evidence>
<dbReference type="InterPro" id="IPR002744">
    <property type="entry name" value="MIP18-like"/>
</dbReference>
<dbReference type="InterPro" id="IPR027417">
    <property type="entry name" value="P-loop_NTPase"/>
</dbReference>
<keyword evidence="4 6" id="KW-0408">Iron</keyword>